<evidence type="ECO:0000313" key="2">
    <source>
        <dbReference type="EMBL" id="QAS51318.1"/>
    </source>
</evidence>
<evidence type="ECO:0000259" key="1">
    <source>
        <dbReference type="PROSITE" id="PS51186"/>
    </source>
</evidence>
<dbReference type="Proteomes" id="UP000287756">
    <property type="component" value="Chromosome"/>
</dbReference>
<dbReference type="Pfam" id="PF00583">
    <property type="entry name" value="Acetyltransf_1"/>
    <property type="match status" value="1"/>
</dbReference>
<dbReference type="AlphaFoldDB" id="A0A410M9G8"/>
<dbReference type="InterPro" id="IPR016181">
    <property type="entry name" value="Acyl_CoA_acyltransferase"/>
</dbReference>
<dbReference type="OrthoDB" id="156739at2"/>
<dbReference type="GO" id="GO:0016747">
    <property type="term" value="F:acyltransferase activity, transferring groups other than amino-acyl groups"/>
    <property type="evidence" value="ECO:0007669"/>
    <property type="project" value="InterPro"/>
</dbReference>
<accession>A0A410M9G8</accession>
<proteinExistence type="predicted"/>
<reference evidence="2 3" key="1">
    <citation type="submission" date="2018-01" db="EMBL/GenBank/DDBJ databases">
        <title>The whole genome sequencing and assembly of Halobacillus litoralis ERB031 strain.</title>
        <authorList>
            <person name="Lee S.-J."/>
            <person name="Park M.-K."/>
            <person name="Kim J.-Y."/>
            <person name="Lee Y.-J."/>
            <person name="Yi H."/>
            <person name="Bahn Y.-S."/>
            <person name="Kim J.F."/>
            <person name="Lee D.-W."/>
        </authorList>
    </citation>
    <scope>NUCLEOTIDE SEQUENCE [LARGE SCALE GENOMIC DNA]</scope>
    <source>
        <strain evidence="2 3">ERB 031</strain>
    </source>
</reference>
<protein>
    <submittedName>
        <fullName evidence="2">GNAT family N-acetyltransferase</fullName>
    </submittedName>
</protein>
<name>A0A410M9G8_9BACI</name>
<gene>
    <name evidence="2" type="ORF">HLI_03360</name>
</gene>
<dbReference type="KEGG" id="hli:HLI_03360"/>
<feature type="domain" description="N-acetyltransferase" evidence="1">
    <location>
        <begin position="1"/>
        <end position="145"/>
    </location>
</feature>
<keyword evidence="2" id="KW-0808">Transferase</keyword>
<sequence>MIIRKPNDNELEKVISLSPKAILDGTLGVVKPTREKVTQLVESLLDRGSYYLIATDGHELMGWVLLGSSKDQFTNETIGFIYELFVLEVFRGKGISEKLMRSGVDHLKNEGYSEVRLSVFSGNKAIELYEKMGFKKRTLTMSLEI</sequence>
<dbReference type="RefSeq" id="WP_128523068.1">
    <property type="nucleotide sequence ID" value="NZ_CP026118.1"/>
</dbReference>
<dbReference type="EMBL" id="CP026118">
    <property type="protein sequence ID" value="QAS51318.1"/>
    <property type="molecule type" value="Genomic_DNA"/>
</dbReference>
<dbReference type="Gene3D" id="3.40.630.30">
    <property type="match status" value="1"/>
</dbReference>
<dbReference type="SUPFAM" id="SSF55729">
    <property type="entry name" value="Acyl-CoA N-acyltransferases (Nat)"/>
    <property type="match status" value="1"/>
</dbReference>
<dbReference type="PROSITE" id="PS51186">
    <property type="entry name" value="GNAT"/>
    <property type="match status" value="1"/>
</dbReference>
<dbReference type="InterPro" id="IPR000182">
    <property type="entry name" value="GNAT_dom"/>
</dbReference>
<dbReference type="InterPro" id="IPR050276">
    <property type="entry name" value="MshD_Acetyltransferase"/>
</dbReference>
<organism evidence="2 3">
    <name type="scientific">Halobacillus litoralis</name>
    <dbReference type="NCBI Taxonomy" id="45668"/>
    <lineage>
        <taxon>Bacteria</taxon>
        <taxon>Bacillati</taxon>
        <taxon>Bacillota</taxon>
        <taxon>Bacilli</taxon>
        <taxon>Bacillales</taxon>
        <taxon>Bacillaceae</taxon>
        <taxon>Halobacillus</taxon>
    </lineage>
</organism>
<evidence type="ECO:0000313" key="3">
    <source>
        <dbReference type="Proteomes" id="UP000287756"/>
    </source>
</evidence>
<dbReference type="CDD" id="cd04301">
    <property type="entry name" value="NAT_SF"/>
    <property type="match status" value="1"/>
</dbReference>
<dbReference type="PANTHER" id="PTHR43617">
    <property type="entry name" value="L-AMINO ACID N-ACETYLTRANSFERASE"/>
    <property type="match status" value="1"/>
</dbReference>